<gene>
    <name evidence="2" type="ORF">LWI28_026562</name>
</gene>
<sequence>MNSIIRELQMAFIKNRQITDCFVIASEIIHKWKKDMVGGLLVKLDFEKAYDCVNHSFLFSMLEGMGFGARWIHWIANCVTTLSLSVLMNGSPTEQFGIERGIRQRDPLSPFLFNIIIEALNGILMKAANLHMLKGVVFGLREVNITHLQFADDTIVFIDPSLSSLLTLKRILRCFELVSGLRINFHKSCIVRVGTLNFRNPVVQKVEQRLALWKSKFFSKGGRLVLIKAVLASISTYYISVFKMLVGIANKIEKLQRDFFWGDDLEKKKTNLVNWDMVCRSKKKGGLSIGRMLNKNKGLLSKWVWRFGWETDSLWKMVVCAKYGVNSQQLRWNWCSKTQSSHFVKAIKSLHIQGSSTVICMDKGLHVVIGKGDRASFWSDISWNSVALKDAFPRIFALSLKKTGFVKDFGSWQREVWR</sequence>
<protein>
    <recommendedName>
        <fullName evidence="1">Reverse transcriptase domain-containing protein</fullName>
    </recommendedName>
</protein>
<name>A0AAD5J8J1_ACENE</name>
<organism evidence="2 3">
    <name type="scientific">Acer negundo</name>
    <name type="common">Box elder</name>
    <dbReference type="NCBI Taxonomy" id="4023"/>
    <lineage>
        <taxon>Eukaryota</taxon>
        <taxon>Viridiplantae</taxon>
        <taxon>Streptophyta</taxon>
        <taxon>Embryophyta</taxon>
        <taxon>Tracheophyta</taxon>
        <taxon>Spermatophyta</taxon>
        <taxon>Magnoliopsida</taxon>
        <taxon>eudicotyledons</taxon>
        <taxon>Gunneridae</taxon>
        <taxon>Pentapetalae</taxon>
        <taxon>rosids</taxon>
        <taxon>malvids</taxon>
        <taxon>Sapindales</taxon>
        <taxon>Sapindaceae</taxon>
        <taxon>Hippocastanoideae</taxon>
        <taxon>Acereae</taxon>
        <taxon>Acer</taxon>
    </lineage>
</organism>
<accession>A0AAD5J8J1</accession>
<dbReference type="PROSITE" id="PS50878">
    <property type="entry name" value="RT_POL"/>
    <property type="match status" value="1"/>
</dbReference>
<dbReference type="Proteomes" id="UP001064489">
    <property type="component" value="Chromosome 3"/>
</dbReference>
<reference evidence="2" key="1">
    <citation type="journal article" date="2022" name="Plant J.">
        <title>Strategies of tolerance reflected in two North American maple genomes.</title>
        <authorList>
            <person name="McEvoy S.L."/>
            <person name="Sezen U.U."/>
            <person name="Trouern-Trend A."/>
            <person name="McMahon S.M."/>
            <person name="Schaberg P.G."/>
            <person name="Yang J."/>
            <person name="Wegrzyn J.L."/>
            <person name="Swenson N.G."/>
        </authorList>
    </citation>
    <scope>NUCLEOTIDE SEQUENCE</scope>
    <source>
        <strain evidence="2">91603</strain>
    </source>
</reference>
<comment type="caution">
    <text evidence="2">The sequence shown here is derived from an EMBL/GenBank/DDBJ whole genome shotgun (WGS) entry which is preliminary data.</text>
</comment>
<dbReference type="AlphaFoldDB" id="A0AAD5J8J1"/>
<proteinExistence type="predicted"/>
<dbReference type="InterPro" id="IPR000477">
    <property type="entry name" value="RT_dom"/>
</dbReference>
<dbReference type="PANTHER" id="PTHR33116">
    <property type="entry name" value="REVERSE TRANSCRIPTASE ZINC-BINDING DOMAIN-CONTAINING PROTEIN-RELATED-RELATED"/>
    <property type="match status" value="1"/>
</dbReference>
<reference evidence="2" key="2">
    <citation type="submission" date="2023-02" db="EMBL/GenBank/DDBJ databases">
        <authorList>
            <person name="Swenson N.G."/>
            <person name="Wegrzyn J.L."/>
            <person name="Mcevoy S.L."/>
        </authorList>
    </citation>
    <scope>NUCLEOTIDE SEQUENCE</scope>
    <source>
        <strain evidence="2">91603</strain>
        <tissue evidence="2">Leaf</tissue>
    </source>
</reference>
<dbReference type="CDD" id="cd01650">
    <property type="entry name" value="RT_nLTR_like"/>
    <property type="match status" value="1"/>
</dbReference>
<keyword evidence="3" id="KW-1185">Reference proteome</keyword>
<evidence type="ECO:0000313" key="3">
    <source>
        <dbReference type="Proteomes" id="UP001064489"/>
    </source>
</evidence>
<evidence type="ECO:0000313" key="2">
    <source>
        <dbReference type="EMBL" id="KAI9187301.1"/>
    </source>
</evidence>
<dbReference type="Pfam" id="PF00078">
    <property type="entry name" value="RVT_1"/>
    <property type="match status" value="1"/>
</dbReference>
<dbReference type="PANTHER" id="PTHR33116:SF78">
    <property type="entry name" value="OS12G0587133 PROTEIN"/>
    <property type="match status" value="1"/>
</dbReference>
<dbReference type="EMBL" id="JAJSOW010000100">
    <property type="protein sequence ID" value="KAI9187301.1"/>
    <property type="molecule type" value="Genomic_DNA"/>
</dbReference>
<feature type="domain" description="Reverse transcriptase" evidence="1">
    <location>
        <begin position="1"/>
        <end position="218"/>
    </location>
</feature>
<evidence type="ECO:0000259" key="1">
    <source>
        <dbReference type="PROSITE" id="PS50878"/>
    </source>
</evidence>